<dbReference type="PROSITE" id="PS50077">
    <property type="entry name" value="HEAT_REPEAT"/>
    <property type="match status" value="1"/>
</dbReference>
<organism evidence="2">
    <name type="scientific">marine metagenome</name>
    <dbReference type="NCBI Taxonomy" id="408172"/>
    <lineage>
        <taxon>unclassified sequences</taxon>
        <taxon>metagenomes</taxon>
        <taxon>ecological metagenomes</taxon>
    </lineage>
</organism>
<keyword evidence="1" id="KW-0677">Repeat</keyword>
<name>A0A382Q485_9ZZZZ</name>
<evidence type="ECO:0000313" key="2">
    <source>
        <dbReference type="EMBL" id="SVC80359.1"/>
    </source>
</evidence>
<feature type="non-terminal residue" evidence="2">
    <location>
        <position position="76"/>
    </location>
</feature>
<dbReference type="EMBL" id="UINC01111849">
    <property type="protein sequence ID" value="SVC80359.1"/>
    <property type="molecule type" value="Genomic_DNA"/>
</dbReference>
<dbReference type="InterPro" id="IPR011989">
    <property type="entry name" value="ARM-like"/>
</dbReference>
<dbReference type="InterPro" id="IPR000357">
    <property type="entry name" value="HEAT"/>
</dbReference>
<dbReference type="SUPFAM" id="SSF48371">
    <property type="entry name" value="ARM repeat"/>
    <property type="match status" value="1"/>
</dbReference>
<dbReference type="InterPro" id="IPR021133">
    <property type="entry name" value="HEAT_type_2"/>
</dbReference>
<reference evidence="2" key="1">
    <citation type="submission" date="2018-05" db="EMBL/GenBank/DDBJ databases">
        <authorList>
            <person name="Lanie J.A."/>
            <person name="Ng W.-L."/>
            <person name="Kazmierczak K.M."/>
            <person name="Andrzejewski T.M."/>
            <person name="Davidsen T.M."/>
            <person name="Wayne K.J."/>
            <person name="Tettelin H."/>
            <person name="Glass J.I."/>
            <person name="Rusch D."/>
            <person name="Podicherti R."/>
            <person name="Tsui H.-C.T."/>
            <person name="Winkler M.E."/>
        </authorList>
    </citation>
    <scope>NUCLEOTIDE SEQUENCE</scope>
</reference>
<protein>
    <recommendedName>
        <fullName evidence="3">HEAT repeat domain-containing protein</fullName>
    </recommendedName>
</protein>
<gene>
    <name evidence="2" type="ORF">METZ01_LOCUS333213</name>
</gene>
<evidence type="ECO:0008006" key="3">
    <source>
        <dbReference type="Google" id="ProtNLM"/>
    </source>
</evidence>
<evidence type="ECO:0000256" key="1">
    <source>
        <dbReference type="ARBA" id="ARBA00022737"/>
    </source>
</evidence>
<accession>A0A382Q485</accession>
<dbReference type="AlphaFoldDB" id="A0A382Q485"/>
<sequence>MSPAGFLITVGWVPDPSQLPHLLRLLDDDSSVVRVSVAEALRAFGPSLTQELAHLTEPPDAAQVQKIRDLLSEGSG</sequence>
<dbReference type="InterPro" id="IPR016024">
    <property type="entry name" value="ARM-type_fold"/>
</dbReference>
<dbReference type="Gene3D" id="1.25.10.10">
    <property type="entry name" value="Leucine-rich Repeat Variant"/>
    <property type="match status" value="1"/>
</dbReference>
<proteinExistence type="predicted"/>
<dbReference type="Pfam" id="PF02985">
    <property type="entry name" value="HEAT"/>
    <property type="match status" value="1"/>
</dbReference>